<name>A0ABZ1U6C8_9ACTN</name>
<gene>
    <name evidence="1" type="ORF">OHA16_29515</name>
</gene>
<reference evidence="1" key="1">
    <citation type="submission" date="2022-10" db="EMBL/GenBank/DDBJ databases">
        <title>The complete genomes of actinobacterial strains from the NBC collection.</title>
        <authorList>
            <person name="Joergensen T.S."/>
            <person name="Alvarez Arevalo M."/>
            <person name="Sterndorff E.B."/>
            <person name="Faurdal D."/>
            <person name="Vuksanovic O."/>
            <person name="Mourched A.-S."/>
            <person name="Charusanti P."/>
            <person name="Shaw S."/>
            <person name="Blin K."/>
            <person name="Weber T."/>
        </authorList>
    </citation>
    <scope>NUCLEOTIDE SEQUENCE</scope>
    <source>
        <strain evidence="1">NBC_00222</strain>
    </source>
</reference>
<dbReference type="EMBL" id="CP108110">
    <property type="protein sequence ID" value="WUQ86737.1"/>
    <property type="molecule type" value="Genomic_DNA"/>
</dbReference>
<dbReference type="Proteomes" id="UP001432222">
    <property type="component" value="Chromosome"/>
</dbReference>
<proteinExistence type="predicted"/>
<sequence>MGLNSDEDWTVSVGGGLLPSTTRPPVAALTEVWQTVRDLDLGPQQHAALRKLFGTGGTESVEDSLDGGVFDFPVVLGDGQMLAVRVRVRRGDGLTDRQRRAARYQPEQLPGEGRSPGFWAVRDTNTGALVTEDGRVLRWGVEAGAASWISREVARGDYRGWNGRAQAS</sequence>
<protein>
    <submittedName>
        <fullName evidence="1">Uncharacterized protein</fullName>
    </submittedName>
</protein>
<evidence type="ECO:0000313" key="2">
    <source>
        <dbReference type="Proteomes" id="UP001432222"/>
    </source>
</evidence>
<evidence type="ECO:0000313" key="1">
    <source>
        <dbReference type="EMBL" id="WUQ86737.1"/>
    </source>
</evidence>
<accession>A0ABZ1U6C8</accession>
<dbReference type="RefSeq" id="WP_328957327.1">
    <property type="nucleotide sequence ID" value="NZ_CP108110.1"/>
</dbReference>
<organism evidence="1 2">
    <name type="scientific">Kitasatospora purpeofusca</name>
    <dbReference type="NCBI Taxonomy" id="67352"/>
    <lineage>
        <taxon>Bacteria</taxon>
        <taxon>Bacillati</taxon>
        <taxon>Actinomycetota</taxon>
        <taxon>Actinomycetes</taxon>
        <taxon>Kitasatosporales</taxon>
        <taxon>Streptomycetaceae</taxon>
        <taxon>Kitasatospora</taxon>
    </lineage>
</organism>
<keyword evidence="2" id="KW-1185">Reference proteome</keyword>